<dbReference type="SUPFAM" id="SSF53850">
    <property type="entry name" value="Periplasmic binding protein-like II"/>
    <property type="match status" value="1"/>
</dbReference>
<dbReference type="Gene3D" id="3.40.190.120">
    <property type="entry name" value="Osmoprotection protein (prox), domain 2"/>
    <property type="match status" value="1"/>
</dbReference>
<dbReference type="EMBL" id="AGVE01000042">
    <property type="protein sequence ID" value="EHI12993.1"/>
    <property type="molecule type" value="Genomic_DNA"/>
</dbReference>
<evidence type="ECO:0000313" key="2">
    <source>
        <dbReference type="EMBL" id="EHI12993.1"/>
    </source>
</evidence>
<dbReference type="Gene3D" id="3.40.190.10">
    <property type="entry name" value="Periplasmic binding protein-like II"/>
    <property type="match status" value="1"/>
</dbReference>
<keyword evidence="3" id="KW-1185">Reference proteome</keyword>
<sequence length="278" mass="29095">MVLVALLVAGCGGPSGPPPVPIGATPDDALVAHLYAAALRYYGTPTRVELMDDPLAGLDSAAVRVVPGFTGRLLERFAPGAPARAAEQVYRDVVAALPEGIAAGDYTISAEDTPTVAVTEATAEAWGSRDLSALARRCADVVTGIVIDTATDTTRDTMAVPRRLGSCELPAPRRYPDADAMFAALRAGEIDGAWTTTAAVGVPSEVVVLSDNTALVRAQNLVPLYRRNELTESQVLALNQIAGVLDTAALIDMRRQVDDDADPAEVAAAWLERNPPGR</sequence>
<dbReference type="Proteomes" id="UP000004915">
    <property type="component" value="Unassembled WGS sequence"/>
</dbReference>
<dbReference type="InterPro" id="IPR007210">
    <property type="entry name" value="ABC_Gly_betaine_transp_sub-bd"/>
</dbReference>
<dbReference type="AlphaFoldDB" id="G7CER4"/>
<proteinExistence type="predicted"/>
<dbReference type="GO" id="GO:0043190">
    <property type="term" value="C:ATP-binding cassette (ABC) transporter complex"/>
    <property type="evidence" value="ECO:0007669"/>
    <property type="project" value="InterPro"/>
</dbReference>
<accession>G7CER4</accession>
<organism evidence="2 3">
    <name type="scientific">Mycolicibacterium thermoresistibile (strain ATCC 19527 / DSM 44167 / CIP 105390 / JCM 6362 / NCTC 10409 / 316)</name>
    <name type="common">Mycobacterium thermoresistibile</name>
    <dbReference type="NCBI Taxonomy" id="1078020"/>
    <lineage>
        <taxon>Bacteria</taxon>
        <taxon>Bacillati</taxon>
        <taxon>Actinomycetota</taxon>
        <taxon>Actinomycetes</taxon>
        <taxon>Mycobacteriales</taxon>
        <taxon>Mycobacteriaceae</taxon>
        <taxon>Mycolicibacterium</taxon>
    </lineage>
</organism>
<evidence type="ECO:0000313" key="3">
    <source>
        <dbReference type="Proteomes" id="UP000004915"/>
    </source>
</evidence>
<dbReference type="PATRIC" id="fig|1078020.3.peg.1458"/>
<dbReference type="eggNOG" id="COG1732">
    <property type="taxonomic scope" value="Bacteria"/>
</dbReference>
<reference evidence="2 3" key="1">
    <citation type="submission" date="2011-11" db="EMBL/GenBank/DDBJ databases">
        <authorList>
            <consortium name="Tuberculosis Structural Genomics Consortium"/>
            <person name="Ioerger T.R."/>
        </authorList>
    </citation>
    <scope>NUCLEOTIDE SEQUENCE [LARGE SCALE GENOMIC DNA]</scope>
    <source>
        <strain evidence="3">ATCC 19527 / DSM 44167 / CIP 105390 / JCM 6362 / NCTC 10409 / 316</strain>
    </source>
</reference>
<dbReference type="GO" id="GO:0022857">
    <property type="term" value="F:transmembrane transporter activity"/>
    <property type="evidence" value="ECO:0007669"/>
    <property type="project" value="InterPro"/>
</dbReference>
<name>G7CER4_MYCT3</name>
<gene>
    <name evidence="2" type="ORF">KEK_07407</name>
</gene>
<feature type="domain" description="ABC-type glycine betaine transport system substrate-binding" evidence="1">
    <location>
        <begin position="28"/>
        <end position="272"/>
    </location>
</feature>
<comment type="caution">
    <text evidence="2">The sequence shown here is derived from an EMBL/GenBank/DDBJ whole genome shotgun (WGS) entry which is preliminary data.</text>
</comment>
<dbReference type="Pfam" id="PF04069">
    <property type="entry name" value="OpuAC"/>
    <property type="match status" value="1"/>
</dbReference>
<protein>
    <submittedName>
        <fullName evidence="2">Glycine betaine ABC transporter substrate-binding protein</fullName>
    </submittedName>
</protein>
<evidence type="ECO:0000259" key="1">
    <source>
        <dbReference type="Pfam" id="PF04069"/>
    </source>
</evidence>